<organism evidence="3 4">
    <name type="scientific">Paragonimus skrjabini miyazakii</name>
    <dbReference type="NCBI Taxonomy" id="59628"/>
    <lineage>
        <taxon>Eukaryota</taxon>
        <taxon>Metazoa</taxon>
        <taxon>Spiralia</taxon>
        <taxon>Lophotrochozoa</taxon>
        <taxon>Platyhelminthes</taxon>
        <taxon>Trematoda</taxon>
        <taxon>Digenea</taxon>
        <taxon>Plagiorchiida</taxon>
        <taxon>Troglotremata</taxon>
        <taxon>Troglotrematidae</taxon>
        <taxon>Paragonimus</taxon>
    </lineage>
</organism>
<gene>
    <name evidence="3" type="ORF">EG68_10729</name>
</gene>
<sequence length="336" mass="35863">MCIVFIFRIVPATATSNPVAEESIKTSKWEEHSPELTEKLEKEPQRSSWTTSHWQTTSERAKIPTSASNTVGPDGPSTKAPKLDGQAPGSVLQRLRMAQLAEHPESTDQSATSENAVKCVDTDEAKAPEPSDTEAVVAAPSVSTTQETVIVSTKLHATTEKPPDQPKKLTVIRCRSSSASSSSSADTSASSSSSGSSASHSCCSRSRICDGVATSPTHEVVDEAVIMVGTRRLVAPDIHGPDLGRFQLTDPRYVVLTLAITPDAGHGRDLVRVPTAVTQDHQALDGPETVHVDDMTLRADVEKDPIGTLVFDALHLVEVDRPPEATVLLLGVANYF</sequence>
<feature type="region of interest" description="Disordered" evidence="1">
    <location>
        <begin position="122"/>
        <end position="203"/>
    </location>
</feature>
<evidence type="ECO:0000313" key="3">
    <source>
        <dbReference type="EMBL" id="KAF7241434.1"/>
    </source>
</evidence>
<feature type="compositionally biased region" description="Low complexity" evidence="1">
    <location>
        <begin position="47"/>
        <end position="58"/>
    </location>
</feature>
<evidence type="ECO:0000256" key="2">
    <source>
        <dbReference type="SAM" id="SignalP"/>
    </source>
</evidence>
<feature type="compositionally biased region" description="Low complexity" evidence="1">
    <location>
        <begin position="173"/>
        <end position="203"/>
    </location>
</feature>
<name>A0A8S9YKD5_9TREM</name>
<proteinExistence type="predicted"/>
<feature type="compositionally biased region" description="Basic and acidic residues" evidence="1">
    <location>
        <begin position="22"/>
        <end position="45"/>
    </location>
</feature>
<accession>A0A8S9YKD5</accession>
<reference evidence="3" key="1">
    <citation type="submission" date="2019-07" db="EMBL/GenBank/DDBJ databases">
        <title>Annotation for the trematode Paragonimus miyazaki's.</title>
        <authorList>
            <person name="Choi Y.-J."/>
        </authorList>
    </citation>
    <scope>NUCLEOTIDE SEQUENCE</scope>
    <source>
        <strain evidence="3">Japan</strain>
    </source>
</reference>
<feature type="chain" id="PRO_5035805262" evidence="2">
    <location>
        <begin position="17"/>
        <end position="336"/>
    </location>
</feature>
<protein>
    <submittedName>
        <fullName evidence="3">Uncharacterized protein</fullName>
    </submittedName>
</protein>
<feature type="region of interest" description="Disordered" evidence="1">
    <location>
        <begin position="17"/>
        <end position="86"/>
    </location>
</feature>
<dbReference type="EMBL" id="JTDE01007019">
    <property type="protein sequence ID" value="KAF7241434.1"/>
    <property type="molecule type" value="Genomic_DNA"/>
</dbReference>
<keyword evidence="4" id="KW-1185">Reference proteome</keyword>
<dbReference type="OrthoDB" id="6284883at2759"/>
<keyword evidence="2" id="KW-0732">Signal</keyword>
<feature type="compositionally biased region" description="Basic and acidic residues" evidence="1">
    <location>
        <begin position="157"/>
        <end position="167"/>
    </location>
</feature>
<evidence type="ECO:0000256" key="1">
    <source>
        <dbReference type="SAM" id="MobiDB-lite"/>
    </source>
</evidence>
<feature type="signal peptide" evidence="2">
    <location>
        <begin position="1"/>
        <end position="16"/>
    </location>
</feature>
<dbReference type="AlphaFoldDB" id="A0A8S9YKD5"/>
<feature type="compositionally biased region" description="Polar residues" evidence="1">
    <location>
        <begin position="141"/>
        <end position="151"/>
    </location>
</feature>
<comment type="caution">
    <text evidence="3">The sequence shown here is derived from an EMBL/GenBank/DDBJ whole genome shotgun (WGS) entry which is preliminary data.</text>
</comment>
<evidence type="ECO:0000313" key="4">
    <source>
        <dbReference type="Proteomes" id="UP000822476"/>
    </source>
</evidence>
<dbReference type="Proteomes" id="UP000822476">
    <property type="component" value="Unassembled WGS sequence"/>
</dbReference>